<dbReference type="PANTHER" id="PTHR40758:SF1">
    <property type="entry name" value="CONSERVED PROTEIN"/>
    <property type="match status" value="1"/>
</dbReference>
<dbReference type="GO" id="GO:0046872">
    <property type="term" value="F:metal ion binding"/>
    <property type="evidence" value="ECO:0007669"/>
    <property type="project" value="InterPro"/>
</dbReference>
<name>A0A4P6F742_9MICO</name>
<dbReference type="PANTHER" id="PTHR40758">
    <property type="entry name" value="CONSERVED PROTEIN"/>
    <property type="match status" value="1"/>
</dbReference>
<dbReference type="InterPro" id="IPR024344">
    <property type="entry name" value="MDMPI_metal-binding"/>
</dbReference>
<evidence type="ECO:0000313" key="3">
    <source>
        <dbReference type="EMBL" id="QAY71494.1"/>
    </source>
</evidence>
<evidence type="ECO:0000313" key="4">
    <source>
        <dbReference type="Proteomes" id="UP000292118"/>
    </source>
</evidence>
<sequence length="250" mass="25822">MTPDAYLAQLARLQSAFAALAADVDPEAVVPGLDGWRVRELVAHLAGVHRWAAGMAEGDPTRDQEPGVGALDAPELAALYAEHAADLRATLAAVGPDGAALTLVGPGAASFWFRRQVHETLVHLGDLAAARAGAWTPDVLDGVVDLEPEVWADGVDEVVTMFEPRQVRLGRIAPLARLVALRDADGAARWVLGAHEDGRDPAGSPAATVTGDARALDLVLWRRVSPAAAGVTVDGDAAALDAALAAGITP</sequence>
<dbReference type="OrthoDB" id="3671213at2"/>
<evidence type="ECO:0000259" key="2">
    <source>
        <dbReference type="Pfam" id="PF11716"/>
    </source>
</evidence>
<dbReference type="InterPro" id="IPR010872">
    <property type="entry name" value="MDMPI_C-term_domain"/>
</dbReference>
<dbReference type="NCBIfam" id="TIGR03083">
    <property type="entry name" value="maleylpyruvate isomerase family mycothiol-dependent enzyme"/>
    <property type="match status" value="1"/>
</dbReference>
<dbReference type="Pfam" id="PF11716">
    <property type="entry name" value="MDMPI_N"/>
    <property type="match status" value="1"/>
</dbReference>
<keyword evidence="3" id="KW-0670">Pyruvate</keyword>
<dbReference type="InterPro" id="IPR017517">
    <property type="entry name" value="Maleyloyr_isom"/>
</dbReference>
<dbReference type="SUPFAM" id="SSF109854">
    <property type="entry name" value="DinB/YfiT-like putative metalloenzymes"/>
    <property type="match status" value="1"/>
</dbReference>
<dbReference type="Proteomes" id="UP000292118">
    <property type="component" value="Chromosome"/>
</dbReference>
<dbReference type="Pfam" id="PF07398">
    <property type="entry name" value="MDMPI_C"/>
    <property type="match status" value="1"/>
</dbReference>
<dbReference type="AlphaFoldDB" id="A0A4P6F742"/>
<accession>A0A4P6F742</accession>
<dbReference type="RefSeq" id="WP_129190234.1">
    <property type="nucleotide sequence ID" value="NZ_CP035493.1"/>
</dbReference>
<dbReference type="GO" id="GO:0005886">
    <property type="term" value="C:plasma membrane"/>
    <property type="evidence" value="ECO:0007669"/>
    <property type="project" value="TreeGrafter"/>
</dbReference>
<dbReference type="InterPro" id="IPR034660">
    <property type="entry name" value="DinB/YfiT-like"/>
</dbReference>
<reference evidence="3 4" key="1">
    <citation type="submission" date="2019-01" db="EMBL/GenBank/DDBJ databases">
        <title>Genome sequencing of strain FW10M-9.</title>
        <authorList>
            <person name="Heo J."/>
            <person name="Kim S.-J."/>
            <person name="Kim J.-S."/>
            <person name="Hong S.-B."/>
            <person name="Kwon S.-W."/>
        </authorList>
    </citation>
    <scope>NUCLEOTIDE SEQUENCE [LARGE SCALE GENOMIC DNA]</scope>
    <source>
        <strain evidence="3 4">FW10M-9</strain>
    </source>
</reference>
<protein>
    <submittedName>
        <fullName evidence="3">Maleylpyruvate isomerase family mycothiol-dependent enzyme</fullName>
    </submittedName>
</protein>
<gene>
    <name evidence="3" type="ORF">ET471_16875</name>
</gene>
<proteinExistence type="predicted"/>
<dbReference type="Gene3D" id="1.20.120.450">
    <property type="entry name" value="dinb family like domain"/>
    <property type="match status" value="1"/>
</dbReference>
<dbReference type="EMBL" id="CP035493">
    <property type="protein sequence ID" value="QAY71494.1"/>
    <property type="molecule type" value="Genomic_DNA"/>
</dbReference>
<feature type="domain" description="Mycothiol-dependent maleylpyruvate isomerase metal-binding" evidence="2">
    <location>
        <begin position="10"/>
        <end position="128"/>
    </location>
</feature>
<dbReference type="GO" id="GO:0016853">
    <property type="term" value="F:isomerase activity"/>
    <property type="evidence" value="ECO:0007669"/>
    <property type="project" value="UniProtKB-KW"/>
</dbReference>
<dbReference type="KEGG" id="xya:ET471_16875"/>
<keyword evidence="3" id="KW-0413">Isomerase</keyword>
<keyword evidence="4" id="KW-1185">Reference proteome</keyword>
<feature type="domain" description="MDMPI C-terminal" evidence="1">
    <location>
        <begin position="152"/>
        <end position="241"/>
    </location>
</feature>
<evidence type="ECO:0000259" key="1">
    <source>
        <dbReference type="Pfam" id="PF07398"/>
    </source>
</evidence>
<organism evidence="3 4">
    <name type="scientific">Xylanimonas protaetiae</name>
    <dbReference type="NCBI Taxonomy" id="2509457"/>
    <lineage>
        <taxon>Bacteria</taxon>
        <taxon>Bacillati</taxon>
        <taxon>Actinomycetota</taxon>
        <taxon>Actinomycetes</taxon>
        <taxon>Micrococcales</taxon>
        <taxon>Promicromonosporaceae</taxon>
        <taxon>Xylanimonas</taxon>
    </lineage>
</organism>